<dbReference type="EMBL" id="HBGZ01033573">
    <property type="protein sequence ID" value="CAD9632731.1"/>
    <property type="molecule type" value="Transcribed_RNA"/>
</dbReference>
<protein>
    <recommendedName>
        <fullName evidence="5">2Fe-2S ferredoxin-type domain-containing protein</fullName>
    </recommendedName>
</protein>
<dbReference type="Gene3D" id="3.10.20.30">
    <property type="match status" value="1"/>
</dbReference>
<keyword evidence="1" id="KW-0001">2Fe-2S</keyword>
<accession>A0A7S2Q4X1</accession>
<dbReference type="GO" id="GO:0140647">
    <property type="term" value="P:P450-containing electron transport chain"/>
    <property type="evidence" value="ECO:0007669"/>
    <property type="project" value="InterPro"/>
</dbReference>
<evidence type="ECO:0000256" key="1">
    <source>
        <dbReference type="ARBA" id="ARBA00022714"/>
    </source>
</evidence>
<dbReference type="InterPro" id="IPR001055">
    <property type="entry name" value="Adrenodoxin-like"/>
</dbReference>
<dbReference type="CDD" id="cd00207">
    <property type="entry name" value="fer2"/>
    <property type="match status" value="1"/>
</dbReference>
<organism evidence="6">
    <name type="scientific">Skeletonema marinoi</name>
    <dbReference type="NCBI Taxonomy" id="267567"/>
    <lineage>
        <taxon>Eukaryota</taxon>
        <taxon>Sar</taxon>
        <taxon>Stramenopiles</taxon>
        <taxon>Ochrophyta</taxon>
        <taxon>Bacillariophyta</taxon>
        <taxon>Coscinodiscophyceae</taxon>
        <taxon>Thalassiosirophycidae</taxon>
        <taxon>Thalassiosirales</taxon>
        <taxon>Skeletonemataceae</taxon>
        <taxon>Skeletonema</taxon>
        <taxon>Skeletonema marinoi-dohrnii complex</taxon>
    </lineage>
</organism>
<dbReference type="InterPro" id="IPR012675">
    <property type="entry name" value="Beta-grasp_dom_sf"/>
</dbReference>
<name>A0A7S2Q4X1_9STRA</name>
<dbReference type="PANTHER" id="PTHR23426">
    <property type="entry name" value="FERREDOXIN/ADRENODOXIN"/>
    <property type="match status" value="1"/>
</dbReference>
<feature type="domain" description="2Fe-2S ferredoxin-type" evidence="5">
    <location>
        <begin position="57"/>
        <end position="161"/>
    </location>
</feature>
<dbReference type="Pfam" id="PF00111">
    <property type="entry name" value="Fer2"/>
    <property type="match status" value="1"/>
</dbReference>
<dbReference type="GO" id="GO:0051537">
    <property type="term" value="F:2 iron, 2 sulfur cluster binding"/>
    <property type="evidence" value="ECO:0007669"/>
    <property type="project" value="UniProtKB-KW"/>
</dbReference>
<dbReference type="PRINTS" id="PR00355">
    <property type="entry name" value="ADRENODOXIN"/>
</dbReference>
<keyword evidence="4" id="KW-0411">Iron-sulfur</keyword>
<dbReference type="GO" id="GO:0046872">
    <property type="term" value="F:metal ion binding"/>
    <property type="evidence" value="ECO:0007669"/>
    <property type="project" value="UniProtKB-KW"/>
</dbReference>
<reference evidence="6" key="1">
    <citation type="submission" date="2021-01" db="EMBL/GenBank/DDBJ databases">
        <authorList>
            <person name="Corre E."/>
            <person name="Pelletier E."/>
            <person name="Niang G."/>
            <person name="Scheremetjew M."/>
            <person name="Finn R."/>
            <person name="Kale V."/>
            <person name="Holt S."/>
            <person name="Cochrane G."/>
            <person name="Meng A."/>
            <person name="Brown T."/>
            <person name="Cohen L."/>
        </authorList>
    </citation>
    <scope>NUCLEOTIDE SEQUENCE</scope>
    <source>
        <strain evidence="6">SM1012Den-03</strain>
    </source>
</reference>
<proteinExistence type="predicted"/>
<keyword evidence="3" id="KW-0408">Iron</keyword>
<dbReference type="GO" id="GO:0009055">
    <property type="term" value="F:electron transfer activity"/>
    <property type="evidence" value="ECO:0007669"/>
    <property type="project" value="TreeGrafter"/>
</dbReference>
<dbReference type="InterPro" id="IPR036010">
    <property type="entry name" value="2Fe-2S_ferredoxin-like_sf"/>
</dbReference>
<evidence type="ECO:0000313" key="6">
    <source>
        <dbReference type="EMBL" id="CAD9632731.1"/>
    </source>
</evidence>
<dbReference type="SUPFAM" id="SSF54292">
    <property type="entry name" value="2Fe-2S ferredoxin-like"/>
    <property type="match status" value="1"/>
</dbReference>
<dbReference type="GO" id="GO:0005739">
    <property type="term" value="C:mitochondrion"/>
    <property type="evidence" value="ECO:0007669"/>
    <property type="project" value="TreeGrafter"/>
</dbReference>
<sequence length="162" mass="17735">MSSLLLRSSSSAVGCSIIRRLQGTSTSAPSSAYRALNCYVQNIPNNRSTTRAFSSKETVAITYCDPDGTEHPVEAEIGKHLLDVAHDNNIELEGACGGELACSTCHLVFEEEVYDTLPPKSDEEEDMLDLAFELTETSRLGCQIRVVKEFDGIKVRIPDDGY</sequence>
<evidence type="ECO:0000256" key="2">
    <source>
        <dbReference type="ARBA" id="ARBA00022723"/>
    </source>
</evidence>
<dbReference type="InterPro" id="IPR001041">
    <property type="entry name" value="2Fe-2S_ferredoxin-type"/>
</dbReference>
<dbReference type="AlphaFoldDB" id="A0A7S2Q4X1"/>
<keyword evidence="2" id="KW-0479">Metal-binding</keyword>
<evidence type="ECO:0000256" key="4">
    <source>
        <dbReference type="ARBA" id="ARBA00023014"/>
    </source>
</evidence>
<gene>
    <name evidence="6" type="ORF">SMAR0320_LOCUS24071</name>
</gene>
<dbReference type="PANTHER" id="PTHR23426:SF67">
    <property type="entry name" value="2FE-2S FERREDOXIN-TYPE DOMAIN-CONTAINING PROTEIN"/>
    <property type="match status" value="1"/>
</dbReference>
<evidence type="ECO:0000259" key="5">
    <source>
        <dbReference type="PROSITE" id="PS51085"/>
    </source>
</evidence>
<dbReference type="PROSITE" id="PS51085">
    <property type="entry name" value="2FE2S_FER_2"/>
    <property type="match status" value="1"/>
</dbReference>
<evidence type="ECO:0000256" key="3">
    <source>
        <dbReference type="ARBA" id="ARBA00023004"/>
    </source>
</evidence>